<dbReference type="AlphaFoldDB" id="A0A091VCP8"/>
<evidence type="ECO:0000313" key="1">
    <source>
        <dbReference type="EMBL" id="KFR00874.1"/>
    </source>
</evidence>
<sequence length="124" mass="13661">QHGIELGVIEDKVQRVIVEAGDGLERSAVVWVHKSQVLNKEQVHDVGAVTLENRDAGITALHDLGHGVEVKHSLGSDHEAVSERRHHVLHRLGAQLQGSLDNVELLLDEIVIRVGDPQHLQQLL</sequence>
<reference evidence="1 2" key="1">
    <citation type="submission" date="2014-04" db="EMBL/GenBank/DDBJ databases">
        <title>Genome evolution of avian class.</title>
        <authorList>
            <person name="Zhang G."/>
            <person name="Li C."/>
        </authorList>
    </citation>
    <scope>NUCLEOTIDE SEQUENCE [LARGE SCALE GENOMIC DNA]</scope>
    <source>
        <strain evidence="1">BGI_N306</strain>
    </source>
</reference>
<organism evidence="1 2">
    <name type="scientific">Opisthocomus hoazin</name>
    <name type="common">Hoatzin</name>
    <name type="synonym">Phasianus hoazin</name>
    <dbReference type="NCBI Taxonomy" id="30419"/>
    <lineage>
        <taxon>Eukaryota</taxon>
        <taxon>Metazoa</taxon>
        <taxon>Chordata</taxon>
        <taxon>Craniata</taxon>
        <taxon>Vertebrata</taxon>
        <taxon>Euteleostomi</taxon>
        <taxon>Archelosauria</taxon>
        <taxon>Archosauria</taxon>
        <taxon>Dinosauria</taxon>
        <taxon>Saurischia</taxon>
        <taxon>Theropoda</taxon>
        <taxon>Coelurosauria</taxon>
        <taxon>Aves</taxon>
        <taxon>Neognathae</taxon>
        <taxon>Neoaves</taxon>
        <taxon>Opisthocomiformes</taxon>
        <taxon>Opisthocomidae</taxon>
        <taxon>Opisthocomus</taxon>
    </lineage>
</organism>
<proteinExistence type="predicted"/>
<dbReference type="EMBL" id="KK733873">
    <property type="protein sequence ID" value="KFR00874.1"/>
    <property type="molecule type" value="Genomic_DNA"/>
</dbReference>
<dbReference type="Proteomes" id="UP000053605">
    <property type="component" value="Unassembled WGS sequence"/>
</dbReference>
<feature type="non-terminal residue" evidence="1">
    <location>
        <position position="1"/>
    </location>
</feature>
<accession>A0A091VCP8</accession>
<name>A0A091VCP8_OPIHO</name>
<evidence type="ECO:0000313" key="2">
    <source>
        <dbReference type="Proteomes" id="UP000053605"/>
    </source>
</evidence>
<keyword evidence="2" id="KW-1185">Reference proteome</keyword>
<dbReference type="PhylomeDB" id="A0A091VCP8"/>
<gene>
    <name evidence="1" type="ORF">N306_03375</name>
</gene>
<protein>
    <submittedName>
        <fullName evidence="1">Uncharacterized protein</fullName>
    </submittedName>
</protein>
<feature type="non-terminal residue" evidence="1">
    <location>
        <position position="124"/>
    </location>
</feature>